<dbReference type="Proteomes" id="UP001176940">
    <property type="component" value="Unassembled WGS sequence"/>
</dbReference>
<organism evidence="1 2">
    <name type="scientific">Ranitomeya imitator</name>
    <name type="common">mimic poison frog</name>
    <dbReference type="NCBI Taxonomy" id="111125"/>
    <lineage>
        <taxon>Eukaryota</taxon>
        <taxon>Metazoa</taxon>
        <taxon>Chordata</taxon>
        <taxon>Craniata</taxon>
        <taxon>Vertebrata</taxon>
        <taxon>Euteleostomi</taxon>
        <taxon>Amphibia</taxon>
        <taxon>Batrachia</taxon>
        <taxon>Anura</taxon>
        <taxon>Neobatrachia</taxon>
        <taxon>Hyloidea</taxon>
        <taxon>Dendrobatidae</taxon>
        <taxon>Dendrobatinae</taxon>
        <taxon>Ranitomeya</taxon>
    </lineage>
</organism>
<evidence type="ECO:0000313" key="2">
    <source>
        <dbReference type="Proteomes" id="UP001176940"/>
    </source>
</evidence>
<dbReference type="InterPro" id="IPR012337">
    <property type="entry name" value="RNaseH-like_sf"/>
</dbReference>
<accession>A0ABN9KU95</accession>
<sequence length="110" mass="12490">MYPMVVQWAHGPTHRSMTQMNDLIGECNSGGVDTVPTYHLARPLNLFQRIQIDHIQMRPNGGFEYAIVVVDVFSGWPEAFPVRNQLVKTTAKKLLSEIVCRYGGSRSERE</sequence>
<dbReference type="SUPFAM" id="SSF53098">
    <property type="entry name" value="Ribonuclease H-like"/>
    <property type="match status" value="1"/>
</dbReference>
<comment type="caution">
    <text evidence="1">The sequence shown here is derived from an EMBL/GenBank/DDBJ whole genome shotgun (WGS) entry which is preliminary data.</text>
</comment>
<evidence type="ECO:0000313" key="1">
    <source>
        <dbReference type="EMBL" id="CAJ0924285.1"/>
    </source>
</evidence>
<gene>
    <name evidence="1" type="ORF">RIMI_LOCUS2233628</name>
</gene>
<protein>
    <recommendedName>
        <fullName evidence="3">Integrase catalytic domain-containing protein</fullName>
    </recommendedName>
</protein>
<proteinExistence type="predicted"/>
<dbReference type="InterPro" id="IPR036397">
    <property type="entry name" value="RNaseH_sf"/>
</dbReference>
<dbReference type="Gene3D" id="3.30.420.10">
    <property type="entry name" value="Ribonuclease H-like superfamily/Ribonuclease H"/>
    <property type="match status" value="1"/>
</dbReference>
<keyword evidence="2" id="KW-1185">Reference proteome</keyword>
<dbReference type="EMBL" id="CAUEEQ010003075">
    <property type="protein sequence ID" value="CAJ0924285.1"/>
    <property type="molecule type" value="Genomic_DNA"/>
</dbReference>
<reference evidence="1" key="1">
    <citation type="submission" date="2023-07" db="EMBL/GenBank/DDBJ databases">
        <authorList>
            <person name="Stuckert A."/>
        </authorList>
    </citation>
    <scope>NUCLEOTIDE SEQUENCE</scope>
</reference>
<name>A0ABN9KU95_9NEOB</name>
<evidence type="ECO:0008006" key="3">
    <source>
        <dbReference type="Google" id="ProtNLM"/>
    </source>
</evidence>